<name>A0A067MX66_BOTB1</name>
<reference evidence="3" key="1">
    <citation type="journal article" date="2014" name="Proc. Natl. Acad. Sci. U.S.A.">
        <title>Extensive sampling of basidiomycete genomes demonstrates inadequacy of the white-rot/brown-rot paradigm for wood decay fungi.</title>
        <authorList>
            <person name="Riley R."/>
            <person name="Salamov A.A."/>
            <person name="Brown D.W."/>
            <person name="Nagy L.G."/>
            <person name="Floudas D."/>
            <person name="Held B.W."/>
            <person name="Levasseur A."/>
            <person name="Lombard V."/>
            <person name="Morin E."/>
            <person name="Otillar R."/>
            <person name="Lindquist E.A."/>
            <person name="Sun H."/>
            <person name="LaButti K.M."/>
            <person name="Schmutz J."/>
            <person name="Jabbour D."/>
            <person name="Luo H."/>
            <person name="Baker S.E."/>
            <person name="Pisabarro A.G."/>
            <person name="Walton J.D."/>
            <person name="Blanchette R.A."/>
            <person name="Henrissat B."/>
            <person name="Martin F."/>
            <person name="Cullen D."/>
            <person name="Hibbett D.S."/>
            <person name="Grigoriev I.V."/>
        </authorList>
    </citation>
    <scope>NUCLEOTIDE SEQUENCE [LARGE SCALE GENOMIC DNA]</scope>
    <source>
        <strain evidence="3">FD-172 SS1</strain>
    </source>
</reference>
<protein>
    <submittedName>
        <fullName evidence="2">Uncharacterized protein</fullName>
    </submittedName>
</protein>
<evidence type="ECO:0000313" key="3">
    <source>
        <dbReference type="Proteomes" id="UP000027195"/>
    </source>
</evidence>
<accession>A0A067MX66</accession>
<organism evidence="2 3">
    <name type="scientific">Botryobasidium botryosum (strain FD-172 SS1)</name>
    <dbReference type="NCBI Taxonomy" id="930990"/>
    <lineage>
        <taxon>Eukaryota</taxon>
        <taxon>Fungi</taxon>
        <taxon>Dikarya</taxon>
        <taxon>Basidiomycota</taxon>
        <taxon>Agaricomycotina</taxon>
        <taxon>Agaricomycetes</taxon>
        <taxon>Cantharellales</taxon>
        <taxon>Botryobasidiaceae</taxon>
        <taxon>Botryobasidium</taxon>
    </lineage>
</organism>
<evidence type="ECO:0000313" key="2">
    <source>
        <dbReference type="EMBL" id="KDQ16477.1"/>
    </source>
</evidence>
<feature type="region of interest" description="Disordered" evidence="1">
    <location>
        <begin position="183"/>
        <end position="275"/>
    </location>
</feature>
<dbReference type="InParanoid" id="A0A067MX66"/>
<evidence type="ECO:0000256" key="1">
    <source>
        <dbReference type="SAM" id="MobiDB-lite"/>
    </source>
</evidence>
<keyword evidence="3" id="KW-1185">Reference proteome</keyword>
<dbReference type="HOGENOM" id="CLU_877134_0_0_1"/>
<dbReference type="EMBL" id="KL198027">
    <property type="protein sequence ID" value="KDQ16477.1"/>
    <property type="molecule type" value="Genomic_DNA"/>
</dbReference>
<feature type="compositionally biased region" description="Basic and acidic residues" evidence="1">
    <location>
        <begin position="244"/>
        <end position="259"/>
    </location>
</feature>
<dbReference type="AlphaFoldDB" id="A0A067MX66"/>
<sequence>MVQVERRETPYGRLDCTITLPKSSPKSPSTTTAASCFSLRRAILFDESTPENIASTNEAACFIPNWPHIYILQWAREYQKDGGGENKLVMDLAVAQYQRRALGILTHMVFGAYADKSVMNIYASWWCDGAIIIRQYLMLDLMQPRLAVQFYLFLRMVLSQTRSNQSEFASLIEDKVRAAQSAYEGTWKAPQESESIPETRETDDLDDSSSDAPSSSGEYEDSDNAQEDSDDENMKSTTGGLIQDKGECKRGTESLKQEDMIVDSSGRRSMSPTAAELDRVKRQRLDCWTGTPPTVAEWIQSSTCKLGLPALLTSTQR</sequence>
<dbReference type="Proteomes" id="UP000027195">
    <property type="component" value="Unassembled WGS sequence"/>
</dbReference>
<proteinExistence type="predicted"/>
<gene>
    <name evidence="2" type="ORF">BOTBODRAFT_186512</name>
</gene>
<feature type="compositionally biased region" description="Acidic residues" evidence="1">
    <location>
        <begin position="218"/>
        <end position="231"/>
    </location>
</feature>